<accession>A0ABW1QRE9</accession>
<gene>
    <name evidence="2" type="ORF">ACFPYK_16810</name>
</gene>
<dbReference type="EC" id="1.-.-.-" evidence="2"/>
<evidence type="ECO:0000313" key="3">
    <source>
        <dbReference type="Proteomes" id="UP001596097"/>
    </source>
</evidence>
<evidence type="ECO:0000313" key="2">
    <source>
        <dbReference type="EMBL" id="MFC6151066.1"/>
    </source>
</evidence>
<dbReference type="Pfam" id="PF00106">
    <property type="entry name" value="adh_short"/>
    <property type="match status" value="1"/>
</dbReference>
<comment type="caution">
    <text evidence="2">The sequence shown here is derived from an EMBL/GenBank/DDBJ whole genome shotgun (WGS) entry which is preliminary data.</text>
</comment>
<dbReference type="PANTHER" id="PTHR24314">
    <property type="entry name" value="NON-SPECIFIC LIPID TRANSFER PROTEIN-RELATED"/>
    <property type="match status" value="1"/>
</dbReference>
<dbReference type="EMBL" id="JBHSQL010000015">
    <property type="protein sequence ID" value="MFC6151066.1"/>
    <property type="molecule type" value="Genomic_DNA"/>
</dbReference>
<name>A0ABW1QRE9_9ACTN</name>
<dbReference type="PRINTS" id="PR00080">
    <property type="entry name" value="SDRFAMILY"/>
</dbReference>
<dbReference type="GO" id="GO:0016491">
    <property type="term" value="F:oxidoreductase activity"/>
    <property type="evidence" value="ECO:0007669"/>
    <property type="project" value="UniProtKB-KW"/>
</dbReference>
<sequence length="295" mass="30898">MSDGRVVVVTGGTRGIGLGLARELLARGCRVVVCGRSSATVESAVAELAALVPAAPDSVAGQVADVTDRASLAALRDLAVARFGQVDVWINNAGMSAPRRPLPEVPADVAEAVVGAHRRPPPEAPGDGAEAVVRTNVLGVMHGCAVAMEAMGSQADGGWIWNMEGFGSGGQMQPGMTTYGATKRGVTYLTESLVKELKGSPVKVGFLSPGIVATDLLLDDYDGQPEEFERARKIFNILGDRVETVTPWLADGILGARKHGAKVAWLTTPKAMGRFLTAGFRKRDIFTPEPEKAAV</sequence>
<dbReference type="InterPro" id="IPR036291">
    <property type="entry name" value="NAD(P)-bd_dom_sf"/>
</dbReference>
<dbReference type="InterPro" id="IPR002347">
    <property type="entry name" value="SDR_fam"/>
</dbReference>
<organism evidence="2 3">
    <name type="scientific">Mumia xiangluensis</name>
    <dbReference type="NCBI Taxonomy" id="1678900"/>
    <lineage>
        <taxon>Bacteria</taxon>
        <taxon>Bacillati</taxon>
        <taxon>Actinomycetota</taxon>
        <taxon>Actinomycetes</taxon>
        <taxon>Propionibacteriales</taxon>
        <taxon>Nocardioidaceae</taxon>
        <taxon>Mumia</taxon>
    </lineage>
</organism>
<dbReference type="Gene3D" id="3.40.50.720">
    <property type="entry name" value="NAD(P)-binding Rossmann-like Domain"/>
    <property type="match status" value="1"/>
</dbReference>
<dbReference type="InterPro" id="IPR052625">
    <property type="entry name" value="Chl_b_Red"/>
</dbReference>
<dbReference type="PRINTS" id="PR00081">
    <property type="entry name" value="GDHRDH"/>
</dbReference>
<dbReference type="PANTHER" id="PTHR24314:SF21">
    <property type="entry name" value="CHLOROPHYLL(IDE) B REDUCTASE NYC1, CHLOROPLASTIC-RELATED"/>
    <property type="match status" value="1"/>
</dbReference>
<keyword evidence="3" id="KW-1185">Reference proteome</keyword>
<proteinExistence type="inferred from homology"/>
<protein>
    <submittedName>
        <fullName evidence="2">SDR family NAD(P)-dependent oxidoreductase</fullName>
        <ecNumber evidence="2">1.-.-.-</ecNumber>
    </submittedName>
</protein>
<comment type="similarity">
    <text evidence="1">Belongs to the short-chain dehydrogenases/reductases (SDR) family.</text>
</comment>
<dbReference type="SUPFAM" id="SSF51735">
    <property type="entry name" value="NAD(P)-binding Rossmann-fold domains"/>
    <property type="match status" value="1"/>
</dbReference>
<keyword evidence="2" id="KW-0560">Oxidoreductase</keyword>
<dbReference type="Proteomes" id="UP001596097">
    <property type="component" value="Unassembled WGS sequence"/>
</dbReference>
<dbReference type="RefSeq" id="WP_377036106.1">
    <property type="nucleotide sequence ID" value="NZ_JBHSQL010000015.1"/>
</dbReference>
<dbReference type="CDD" id="cd05233">
    <property type="entry name" value="SDR_c"/>
    <property type="match status" value="1"/>
</dbReference>
<reference evidence="3" key="1">
    <citation type="journal article" date="2019" name="Int. J. Syst. Evol. Microbiol.">
        <title>The Global Catalogue of Microorganisms (GCM) 10K type strain sequencing project: providing services to taxonomists for standard genome sequencing and annotation.</title>
        <authorList>
            <consortium name="The Broad Institute Genomics Platform"/>
            <consortium name="The Broad Institute Genome Sequencing Center for Infectious Disease"/>
            <person name="Wu L."/>
            <person name="Ma J."/>
        </authorList>
    </citation>
    <scope>NUCLEOTIDE SEQUENCE [LARGE SCALE GENOMIC DNA]</scope>
    <source>
        <strain evidence="3">CGMCC 4.7198</strain>
    </source>
</reference>
<evidence type="ECO:0000256" key="1">
    <source>
        <dbReference type="RuleBase" id="RU000363"/>
    </source>
</evidence>